<evidence type="ECO:0000256" key="2">
    <source>
        <dbReference type="SAM" id="SignalP"/>
    </source>
</evidence>
<name>A0A8J8NB82_HALGN</name>
<comment type="caution">
    <text evidence="3">The sequence shown here is derived from an EMBL/GenBank/DDBJ whole genome shotgun (WGS) entry which is preliminary data.</text>
</comment>
<feature type="compositionally biased region" description="Low complexity" evidence="1">
    <location>
        <begin position="298"/>
        <end position="309"/>
    </location>
</feature>
<feature type="signal peptide" evidence="2">
    <location>
        <begin position="1"/>
        <end position="21"/>
    </location>
</feature>
<feature type="chain" id="PRO_5035213759" evidence="2">
    <location>
        <begin position="22"/>
        <end position="309"/>
    </location>
</feature>
<reference evidence="3" key="1">
    <citation type="submission" date="2019-06" db="EMBL/GenBank/DDBJ databases">
        <authorList>
            <person name="Zheng W."/>
        </authorList>
    </citation>
    <scope>NUCLEOTIDE SEQUENCE</scope>
    <source>
        <strain evidence="3">QDHG01</strain>
    </source>
</reference>
<dbReference type="Proteomes" id="UP000785679">
    <property type="component" value="Unassembled WGS sequence"/>
</dbReference>
<protein>
    <submittedName>
        <fullName evidence="3">Uncharacterized protein</fullName>
    </submittedName>
</protein>
<keyword evidence="4" id="KW-1185">Reference proteome</keyword>
<feature type="region of interest" description="Disordered" evidence="1">
    <location>
        <begin position="254"/>
        <end position="309"/>
    </location>
</feature>
<accession>A0A8J8NB82</accession>
<dbReference type="AlphaFoldDB" id="A0A8J8NB82"/>
<evidence type="ECO:0000256" key="1">
    <source>
        <dbReference type="SAM" id="MobiDB-lite"/>
    </source>
</evidence>
<feature type="compositionally biased region" description="Low complexity" evidence="1">
    <location>
        <begin position="270"/>
        <end position="281"/>
    </location>
</feature>
<gene>
    <name evidence="3" type="ORF">FGO68_gene14391</name>
</gene>
<proteinExistence type="predicted"/>
<evidence type="ECO:0000313" key="4">
    <source>
        <dbReference type="Proteomes" id="UP000785679"/>
    </source>
</evidence>
<organism evidence="3 4">
    <name type="scientific">Halteria grandinella</name>
    <dbReference type="NCBI Taxonomy" id="5974"/>
    <lineage>
        <taxon>Eukaryota</taxon>
        <taxon>Sar</taxon>
        <taxon>Alveolata</taxon>
        <taxon>Ciliophora</taxon>
        <taxon>Intramacronucleata</taxon>
        <taxon>Spirotrichea</taxon>
        <taxon>Stichotrichia</taxon>
        <taxon>Sporadotrichida</taxon>
        <taxon>Halteriidae</taxon>
        <taxon>Halteria</taxon>
    </lineage>
</organism>
<keyword evidence="2" id="KW-0732">Signal</keyword>
<sequence>MRFDLRALLVALALAPTTVWAEDISVRIELVEIWCDNTEDVLGGDEFFVTSALKNEGLVKTTVTKPIDINDGETKLFMGDQVIIFDAKVAKQSSIVGGIVAFDEDFGMDWKKKHKEIAKNVDDSVSGIATSVGGSAGNIVAAISKSVYTVVNLLAQMDEDDKLGELELNIPADGPAEEILEWTFEKPAPKFSNWKYKLKYKVIRNKPQQLRTSSTTALGPASGDSSRYEIHDWLTGFGRAMTFGSQRGCVRNKPLFTSNKRLPRDLKDQTTSPTSAKKSTSLDSSCLSCHRATKPKRSFSSQPQAPSSS</sequence>
<dbReference type="EMBL" id="RRYP01029760">
    <property type="protein sequence ID" value="TNV71531.1"/>
    <property type="molecule type" value="Genomic_DNA"/>
</dbReference>
<evidence type="ECO:0000313" key="3">
    <source>
        <dbReference type="EMBL" id="TNV71531.1"/>
    </source>
</evidence>